<dbReference type="Gene3D" id="2.60.200.60">
    <property type="match status" value="2"/>
</dbReference>
<sequence>MKPVILVGHRHVCPLHGTNQVESGSSAYTFNGRPVARVGDRTTCGAVVISGAAHFLIEGAAVARQGDRTDHGGVLEEGDAGWMLD</sequence>
<evidence type="ECO:0000313" key="2">
    <source>
        <dbReference type="Proteomes" id="UP000609530"/>
    </source>
</evidence>
<dbReference type="Pfam" id="PF05488">
    <property type="entry name" value="PAAR_motif"/>
    <property type="match status" value="1"/>
</dbReference>
<protein>
    <submittedName>
        <fullName evidence="1">PAAR domain-containing protein</fullName>
    </submittedName>
</protein>
<dbReference type="Proteomes" id="UP000609530">
    <property type="component" value="Unassembled WGS sequence"/>
</dbReference>
<proteinExistence type="predicted"/>
<comment type="caution">
    <text evidence="1">The sequence shown here is derived from an EMBL/GenBank/DDBJ whole genome shotgun (WGS) entry which is preliminary data.</text>
</comment>
<organism evidence="1 2">
    <name type="scientific">Pseudomonas oryzicola</name>
    <dbReference type="NCBI Taxonomy" id="485876"/>
    <lineage>
        <taxon>Bacteria</taxon>
        <taxon>Pseudomonadati</taxon>
        <taxon>Pseudomonadota</taxon>
        <taxon>Gammaproteobacteria</taxon>
        <taxon>Pseudomonadales</taxon>
        <taxon>Pseudomonadaceae</taxon>
        <taxon>Pseudomonas</taxon>
    </lineage>
</organism>
<name>A0ABS6QB11_9PSED</name>
<dbReference type="RefSeq" id="WP_186674299.1">
    <property type="nucleotide sequence ID" value="NZ_JABWRZ020000001.1"/>
</dbReference>
<accession>A0ABS6QB11</accession>
<gene>
    <name evidence="1" type="ORF">HU760_012290</name>
</gene>
<evidence type="ECO:0000313" key="1">
    <source>
        <dbReference type="EMBL" id="MBV4491375.1"/>
    </source>
</evidence>
<reference evidence="1 2" key="1">
    <citation type="journal article" date="2020" name="Microorganisms">
        <title>Reliable Identification of Environmental Pseudomonas Isolates Using the rpoD Gene.</title>
        <authorList>
            <consortium name="The Broad Institute Genome Sequencing Platform"/>
            <person name="Girard L."/>
            <person name="Lood C."/>
            <person name="Rokni-Zadeh H."/>
            <person name="van Noort V."/>
            <person name="Lavigne R."/>
            <person name="De Mot R."/>
        </authorList>
    </citation>
    <scope>NUCLEOTIDE SEQUENCE [LARGE SCALE GENOMIC DNA]</scope>
    <source>
        <strain evidence="1 2">RD9SR1</strain>
    </source>
</reference>
<dbReference type="InterPro" id="IPR008727">
    <property type="entry name" value="PAAR_motif"/>
</dbReference>
<dbReference type="EMBL" id="JABWRZ020000001">
    <property type="protein sequence ID" value="MBV4491375.1"/>
    <property type="molecule type" value="Genomic_DNA"/>
</dbReference>
<dbReference type="CDD" id="cd14743">
    <property type="entry name" value="PAAR_CT_1"/>
    <property type="match status" value="1"/>
</dbReference>
<keyword evidence="2" id="KW-1185">Reference proteome</keyword>